<keyword evidence="2 5" id="KW-0812">Transmembrane</keyword>
<sequence>MKKTKIIYWIFTGFLALLMLFSGISNIMVTPESVTVFKHLGYPVYLIPFLGVAKTLGSLAIVVPGFARLKEWAYAGFVFDLAGAMYSGFSVGDPVSGWLPISVGFIIIAVSYIFYHRKQKEAVSN</sequence>
<evidence type="ECO:0000313" key="6">
    <source>
        <dbReference type="EMBL" id="SFP12227.1"/>
    </source>
</evidence>
<feature type="transmembrane region" description="Helical" evidence="5">
    <location>
        <begin position="7"/>
        <end position="28"/>
    </location>
</feature>
<name>A0A1I5MS63_9BACT</name>
<dbReference type="RefSeq" id="WP_092011311.1">
    <property type="nucleotide sequence ID" value="NZ_FOXH01000001.1"/>
</dbReference>
<dbReference type="InterPro" id="IPR032808">
    <property type="entry name" value="DoxX"/>
</dbReference>
<dbReference type="PIRSF" id="PIRSF030066">
    <property type="entry name" value="UCP030066"/>
    <property type="match status" value="1"/>
</dbReference>
<reference evidence="6 7" key="1">
    <citation type="submission" date="2016-10" db="EMBL/GenBank/DDBJ databases">
        <authorList>
            <person name="de Groot N.N."/>
        </authorList>
    </citation>
    <scope>NUCLEOTIDE SEQUENCE [LARGE SCALE GENOMIC DNA]</scope>
    <source>
        <strain evidence="7">E92,LMG 26720,CCM 7988</strain>
    </source>
</reference>
<protein>
    <submittedName>
        <fullName evidence="6">DoxX-like family protein</fullName>
    </submittedName>
</protein>
<feature type="transmembrane region" description="Helical" evidence="5">
    <location>
        <begin position="40"/>
        <end position="63"/>
    </location>
</feature>
<dbReference type="Proteomes" id="UP000199306">
    <property type="component" value="Unassembled WGS sequence"/>
</dbReference>
<dbReference type="AlphaFoldDB" id="A0A1I5MS63"/>
<evidence type="ECO:0000256" key="4">
    <source>
        <dbReference type="ARBA" id="ARBA00023136"/>
    </source>
</evidence>
<organism evidence="6 7">
    <name type="scientific">Pseudarcicella hirudinis</name>
    <dbReference type="NCBI Taxonomy" id="1079859"/>
    <lineage>
        <taxon>Bacteria</taxon>
        <taxon>Pseudomonadati</taxon>
        <taxon>Bacteroidota</taxon>
        <taxon>Cytophagia</taxon>
        <taxon>Cytophagales</taxon>
        <taxon>Flectobacillaceae</taxon>
        <taxon>Pseudarcicella</taxon>
    </lineage>
</organism>
<dbReference type="OrthoDB" id="7960583at2"/>
<dbReference type="InterPro" id="IPR016944">
    <property type="entry name" value="UCP030066"/>
</dbReference>
<dbReference type="Pfam" id="PF13564">
    <property type="entry name" value="DoxX_2"/>
    <property type="match status" value="1"/>
</dbReference>
<dbReference type="STRING" id="1079859.SAMN04515674_101419"/>
<evidence type="ECO:0000256" key="1">
    <source>
        <dbReference type="ARBA" id="ARBA00004141"/>
    </source>
</evidence>
<dbReference type="GO" id="GO:0016020">
    <property type="term" value="C:membrane"/>
    <property type="evidence" value="ECO:0007669"/>
    <property type="project" value="UniProtKB-SubCell"/>
</dbReference>
<proteinExistence type="predicted"/>
<gene>
    <name evidence="6" type="ORF">SAMN04515674_101419</name>
</gene>
<keyword evidence="7" id="KW-1185">Reference proteome</keyword>
<evidence type="ECO:0000256" key="3">
    <source>
        <dbReference type="ARBA" id="ARBA00022989"/>
    </source>
</evidence>
<evidence type="ECO:0000313" key="7">
    <source>
        <dbReference type="Proteomes" id="UP000199306"/>
    </source>
</evidence>
<feature type="transmembrane region" description="Helical" evidence="5">
    <location>
        <begin position="95"/>
        <end position="115"/>
    </location>
</feature>
<keyword evidence="3 5" id="KW-1133">Transmembrane helix</keyword>
<evidence type="ECO:0000256" key="5">
    <source>
        <dbReference type="SAM" id="Phobius"/>
    </source>
</evidence>
<feature type="transmembrane region" description="Helical" evidence="5">
    <location>
        <begin position="72"/>
        <end position="89"/>
    </location>
</feature>
<accession>A0A1I5MS63</accession>
<evidence type="ECO:0000256" key="2">
    <source>
        <dbReference type="ARBA" id="ARBA00022692"/>
    </source>
</evidence>
<keyword evidence="4 5" id="KW-0472">Membrane</keyword>
<dbReference type="EMBL" id="FOXH01000001">
    <property type="protein sequence ID" value="SFP12227.1"/>
    <property type="molecule type" value="Genomic_DNA"/>
</dbReference>
<comment type="subcellular location">
    <subcellularLocation>
        <location evidence="1">Membrane</location>
        <topology evidence="1">Multi-pass membrane protein</topology>
    </subcellularLocation>
</comment>